<name>A0A1H5XRH0_9ACTN</name>
<evidence type="ECO:0000313" key="3">
    <source>
        <dbReference type="Proteomes" id="UP000236723"/>
    </source>
</evidence>
<dbReference type="OrthoDB" id="1654346at2"/>
<evidence type="ECO:0000313" key="2">
    <source>
        <dbReference type="EMBL" id="SEG13856.1"/>
    </source>
</evidence>
<organism evidence="2 3">
    <name type="scientific">Thermomonospora echinospora</name>
    <dbReference type="NCBI Taxonomy" id="1992"/>
    <lineage>
        <taxon>Bacteria</taxon>
        <taxon>Bacillati</taxon>
        <taxon>Actinomycetota</taxon>
        <taxon>Actinomycetes</taxon>
        <taxon>Streptosporangiales</taxon>
        <taxon>Thermomonosporaceae</taxon>
        <taxon>Thermomonospora</taxon>
    </lineage>
</organism>
<sequence length="49" mass="5084">MNRTSETGDEPVLTPPEPVAPIAPGRAATIIPDGEAIRTALDERDGGDL</sequence>
<evidence type="ECO:0000256" key="1">
    <source>
        <dbReference type="SAM" id="MobiDB-lite"/>
    </source>
</evidence>
<proteinExistence type="predicted"/>
<gene>
    <name evidence="2" type="ORF">SAMN04489712_103357</name>
</gene>
<protein>
    <submittedName>
        <fullName evidence="2">Uncharacterized protein</fullName>
    </submittedName>
</protein>
<keyword evidence="3" id="KW-1185">Reference proteome</keyword>
<dbReference type="RefSeq" id="WP_160146934.1">
    <property type="nucleotide sequence ID" value="NZ_FNVO01000003.1"/>
</dbReference>
<dbReference type="Proteomes" id="UP000236723">
    <property type="component" value="Unassembled WGS sequence"/>
</dbReference>
<dbReference type="EMBL" id="FNVO01000003">
    <property type="protein sequence ID" value="SEG13856.1"/>
    <property type="molecule type" value="Genomic_DNA"/>
</dbReference>
<feature type="region of interest" description="Disordered" evidence="1">
    <location>
        <begin position="1"/>
        <end position="34"/>
    </location>
</feature>
<reference evidence="3" key="1">
    <citation type="submission" date="2016-10" db="EMBL/GenBank/DDBJ databases">
        <authorList>
            <person name="Varghese N."/>
            <person name="Submissions S."/>
        </authorList>
    </citation>
    <scope>NUCLEOTIDE SEQUENCE [LARGE SCALE GENOMIC DNA]</scope>
    <source>
        <strain evidence="3">DSM 43163</strain>
    </source>
</reference>
<accession>A0A1H5XRH0</accession>
<dbReference type="AlphaFoldDB" id="A0A1H5XRH0"/>